<protein>
    <recommendedName>
        <fullName evidence="23">5'-3' DNA helicase ZGRF1</fullName>
        <ecNumber evidence="20">5.6.2.3</ecNumber>
    </recommendedName>
    <alternativeName>
        <fullName evidence="24">GRF-type zinc finger domain-containing protein 1</fullName>
    </alternativeName>
</protein>
<keyword evidence="7 25" id="KW-0863">Zinc-finger</keyword>
<dbReference type="FunFam" id="3.40.50.300:FF:001087">
    <property type="entry name" value="ZGRF1 isoform 9"/>
    <property type="match status" value="1"/>
</dbReference>
<proteinExistence type="predicted"/>
<dbReference type="InterPro" id="IPR010666">
    <property type="entry name" value="Znf_GRF"/>
</dbReference>
<dbReference type="Gene3D" id="3.40.50.300">
    <property type="entry name" value="P-loop containing nucleotide triphosphate hydrolases"/>
    <property type="match status" value="2"/>
</dbReference>
<keyword evidence="9" id="KW-0378">Hydrolase</keyword>
<dbReference type="InterPro" id="IPR036638">
    <property type="entry name" value="HLH_DNA-bd_sf"/>
</dbReference>
<dbReference type="AlphaFoldDB" id="A0A444UJ62"/>
<evidence type="ECO:0000256" key="25">
    <source>
        <dbReference type="PROSITE-ProRule" id="PRU01343"/>
    </source>
</evidence>
<dbReference type="EC" id="5.6.2.3" evidence="20"/>
<dbReference type="Pfam" id="PF13087">
    <property type="entry name" value="AAA_12"/>
    <property type="match status" value="1"/>
</dbReference>
<dbReference type="FunFam" id="4.10.280.10:FF:000006">
    <property type="entry name" value="Neurogenic differentiation factor"/>
    <property type="match status" value="1"/>
</dbReference>
<evidence type="ECO:0000256" key="12">
    <source>
        <dbReference type="ARBA" id="ARBA00022840"/>
    </source>
</evidence>
<keyword evidence="8" id="KW-0221">Differentiation</keyword>
<dbReference type="GO" id="GO:0046983">
    <property type="term" value="F:protein dimerization activity"/>
    <property type="evidence" value="ECO:0007669"/>
    <property type="project" value="InterPro"/>
</dbReference>
<keyword evidence="15" id="KW-0238">DNA-binding</keyword>
<sequence>MFPEFIVKPGDDLESDRYLITVEEEKITENSSPDQHGPKEISEQNGRLYPPVTMRQNLPVGLKRKYTNIAIAELSFPQENVVKDVSLPKREIHIPVVFQSHAHYKQVFTAALTEHLNILLFDLSQSLHRALSKVDISSYTSVKPGREDKQDSFVPFCQHQQPSKLVMVKKEGKNKGRFFYTCDASNKDKCSFFKWFNEVKPGSSLKVGESQAKMMLSDVNSMSAYIRSQHIPLYSQCHLMVRPDTNNSADQLCRQRRGFVPPAITPRPAESSGLLSSGRAPDLAAEMIDSYHLNTDQAAVLSQIAKMMEGNNNPDNCSGQDLLPITIVHGVFGSGKSYLLAVIVLFLVRLFAEIKAADGPRRTLWKLLISSSTNVAVDRVLLGLHAGSDSEQLRELQTLLRGDLSNIEKAYVRKSIEQHKLGRNKGLLKEVQVVGATCAACTFPCMNNLTFPVVLLDECSQITEPASLQPIARFGCEKLVLVGDPKQLPPTIQGSEGAHEAGMEQTLFDRLCLMGYKPVLLRTQYRCHPAISAIANKLFYDGALIDGITDSDRSPLLDWLPTVCFYSVKGTEQIQNDGSFHNIEEAVFTLKLIQSLIASGIEGSMIGVITLYKSQMYKLSNLLHSDTYCDHSEVKHVQVSTVDAFQGAEKEIIVLSCVRTKQVGFIDSEKRMNVALTRGKRHLLIVGNLHCLRKNKLWERVICHCEGRDSGLQHSYQLEGQLDSIMKAYLDKKNEERGNTKAKKGPKTKKRNEQVYRITSLLTAKANQAQVQTDSFEYEEQGMMLESPPPSSPDRDSLGQSEEDMEMSPTQKPSSADCKRRSRGRSTKTIKNPEVLQKVKKGRRQKANNREKNRMHNLNSALDTLRQILPCFPDDAKLTKIETLRVAHNYIWALTETLRLGDSFSGVADCIFMGKGFQDPGLMTPSSGTADTPSPWSCSSSPSSSYTCASSPASSDIDSCSWRSENQSYAGTPAQNDFS</sequence>
<dbReference type="Pfam" id="PF13086">
    <property type="entry name" value="AAA_11"/>
    <property type="match status" value="1"/>
</dbReference>
<keyword evidence="10" id="KW-0347">Helicase</keyword>
<evidence type="ECO:0000256" key="11">
    <source>
        <dbReference type="ARBA" id="ARBA00022833"/>
    </source>
</evidence>
<evidence type="ECO:0000256" key="26">
    <source>
        <dbReference type="SAM" id="MobiDB-lite"/>
    </source>
</evidence>
<evidence type="ECO:0000256" key="17">
    <source>
        <dbReference type="ARBA" id="ARBA00023204"/>
    </source>
</evidence>
<gene>
    <name evidence="29" type="ORF">EOD39_4269</name>
</gene>
<dbReference type="GO" id="GO:0035861">
    <property type="term" value="C:site of double-strand break"/>
    <property type="evidence" value="ECO:0007669"/>
    <property type="project" value="TreeGrafter"/>
</dbReference>
<dbReference type="Pfam" id="PF06839">
    <property type="entry name" value="Zn_ribbon_GRF"/>
    <property type="match status" value="1"/>
</dbReference>
<keyword evidence="5" id="KW-0547">Nucleotide-binding</keyword>
<name>A0A444UJ62_ACIRT</name>
<dbReference type="GO" id="GO:0007399">
    <property type="term" value="P:nervous system development"/>
    <property type="evidence" value="ECO:0007669"/>
    <property type="project" value="UniProtKB-KW"/>
</dbReference>
<keyword evidence="6" id="KW-0227">DNA damage</keyword>
<dbReference type="GO" id="GO:0030154">
    <property type="term" value="P:cell differentiation"/>
    <property type="evidence" value="ECO:0007669"/>
    <property type="project" value="UniProtKB-KW"/>
</dbReference>
<feature type="compositionally biased region" description="Basic residues" evidence="26">
    <location>
        <begin position="838"/>
        <end position="847"/>
    </location>
</feature>
<evidence type="ECO:0000256" key="15">
    <source>
        <dbReference type="ARBA" id="ARBA00023125"/>
    </source>
</evidence>
<keyword evidence="11" id="KW-0862">Zinc</keyword>
<dbReference type="SMART" id="SM00353">
    <property type="entry name" value="HLH"/>
    <property type="match status" value="1"/>
</dbReference>
<evidence type="ECO:0000256" key="14">
    <source>
        <dbReference type="ARBA" id="ARBA00023015"/>
    </source>
</evidence>
<dbReference type="EMBL" id="SCEB01214465">
    <property type="protein sequence ID" value="RXM35184.1"/>
    <property type="molecule type" value="Genomic_DNA"/>
</dbReference>
<feature type="region of interest" description="Disordered" evidence="26">
    <location>
        <begin position="923"/>
        <end position="979"/>
    </location>
</feature>
<evidence type="ECO:0000256" key="20">
    <source>
        <dbReference type="ARBA" id="ARBA00044969"/>
    </source>
</evidence>
<evidence type="ECO:0000256" key="1">
    <source>
        <dbReference type="ARBA" id="ARBA00004123"/>
    </source>
</evidence>
<dbReference type="SUPFAM" id="SSF47459">
    <property type="entry name" value="HLH, helix-loop-helix DNA-binding domain"/>
    <property type="match status" value="1"/>
</dbReference>
<comment type="caution">
    <text evidence="29">The sequence shown here is derived from an EMBL/GenBank/DDBJ whole genome shotgun (WGS) entry which is preliminary data.</text>
</comment>
<reference evidence="29 30" key="1">
    <citation type="submission" date="2019-01" db="EMBL/GenBank/DDBJ databases">
        <title>Draft Genome and Complete Hox-Cluster Characterization of the Sterlet Sturgeon (Acipenser ruthenus).</title>
        <authorList>
            <person name="Wei Q."/>
        </authorList>
    </citation>
    <scope>NUCLEOTIDE SEQUENCE [LARGE SCALE GENOMIC DNA]</scope>
    <source>
        <strain evidence="29">WHYD16114868_AA</strain>
        <tissue evidence="29">Blood</tissue>
    </source>
</reference>
<evidence type="ECO:0000256" key="16">
    <source>
        <dbReference type="ARBA" id="ARBA00023163"/>
    </source>
</evidence>
<keyword evidence="3" id="KW-0597">Phosphoprotein</keyword>
<keyword evidence="16" id="KW-0804">Transcription</keyword>
<dbReference type="SUPFAM" id="SSF52540">
    <property type="entry name" value="P-loop containing nucleoside triphosphate hydrolases"/>
    <property type="match status" value="1"/>
</dbReference>
<dbReference type="PANTHER" id="PTHR28535:SF1">
    <property type="entry name" value="PROTEIN ZGRF1"/>
    <property type="match status" value="1"/>
</dbReference>
<dbReference type="PANTHER" id="PTHR28535">
    <property type="entry name" value="ZINC FINGER GRF-TYPE CONTAINING 1"/>
    <property type="match status" value="1"/>
</dbReference>
<comment type="subcellular location">
    <subcellularLocation>
        <location evidence="1">Nucleus</location>
    </subcellularLocation>
</comment>
<dbReference type="GO" id="GO:0016787">
    <property type="term" value="F:hydrolase activity"/>
    <property type="evidence" value="ECO:0007669"/>
    <property type="project" value="UniProtKB-KW"/>
</dbReference>
<evidence type="ECO:0000259" key="28">
    <source>
        <dbReference type="PROSITE" id="PS51999"/>
    </source>
</evidence>
<feature type="domain" description="GRF-type" evidence="28">
    <location>
        <begin position="157"/>
        <end position="199"/>
    </location>
</feature>
<evidence type="ECO:0000256" key="23">
    <source>
        <dbReference type="ARBA" id="ARBA00072540"/>
    </source>
</evidence>
<dbReference type="CDD" id="cd18808">
    <property type="entry name" value="SF1_C_Upf1"/>
    <property type="match status" value="1"/>
</dbReference>
<evidence type="ECO:0000256" key="7">
    <source>
        <dbReference type="ARBA" id="ARBA00022771"/>
    </source>
</evidence>
<keyword evidence="12" id="KW-0067">ATP-binding</keyword>
<dbReference type="FunFam" id="3.40.50.300:FF:001407">
    <property type="entry name" value="ZGRF1 isoform 9"/>
    <property type="match status" value="1"/>
</dbReference>
<organism evidence="29 30">
    <name type="scientific">Acipenser ruthenus</name>
    <name type="common">Sterlet sturgeon</name>
    <dbReference type="NCBI Taxonomy" id="7906"/>
    <lineage>
        <taxon>Eukaryota</taxon>
        <taxon>Metazoa</taxon>
        <taxon>Chordata</taxon>
        <taxon>Craniata</taxon>
        <taxon>Vertebrata</taxon>
        <taxon>Euteleostomi</taxon>
        <taxon>Actinopterygii</taxon>
        <taxon>Chondrostei</taxon>
        <taxon>Acipenseriformes</taxon>
        <taxon>Acipenseridae</taxon>
        <taxon>Acipenser</taxon>
    </lineage>
</organism>
<evidence type="ECO:0000256" key="9">
    <source>
        <dbReference type="ARBA" id="ARBA00022801"/>
    </source>
</evidence>
<keyword evidence="30" id="KW-1185">Reference proteome</keyword>
<evidence type="ECO:0000256" key="4">
    <source>
        <dbReference type="ARBA" id="ARBA00022723"/>
    </source>
</evidence>
<dbReference type="InterPro" id="IPR011598">
    <property type="entry name" value="bHLH_dom"/>
</dbReference>
<dbReference type="Pfam" id="PF00010">
    <property type="entry name" value="HLH"/>
    <property type="match status" value="1"/>
</dbReference>
<feature type="region of interest" description="Disordered" evidence="26">
    <location>
        <begin position="781"/>
        <end position="850"/>
    </location>
</feature>
<dbReference type="GO" id="GO:0005524">
    <property type="term" value="F:ATP binding"/>
    <property type="evidence" value="ECO:0007669"/>
    <property type="project" value="UniProtKB-KW"/>
</dbReference>
<evidence type="ECO:0000256" key="10">
    <source>
        <dbReference type="ARBA" id="ARBA00022806"/>
    </source>
</evidence>
<dbReference type="GO" id="GO:0006302">
    <property type="term" value="P:double-strand break repair"/>
    <property type="evidence" value="ECO:0007669"/>
    <property type="project" value="TreeGrafter"/>
</dbReference>
<dbReference type="InterPro" id="IPR027417">
    <property type="entry name" value="P-loop_NTPase"/>
</dbReference>
<dbReference type="GO" id="GO:0005634">
    <property type="term" value="C:nucleus"/>
    <property type="evidence" value="ECO:0007669"/>
    <property type="project" value="UniProtKB-SubCell"/>
</dbReference>
<feature type="compositionally biased region" description="Basic residues" evidence="26">
    <location>
        <begin position="740"/>
        <end position="750"/>
    </location>
</feature>
<feature type="region of interest" description="Disordered" evidence="26">
    <location>
        <begin position="25"/>
        <end position="45"/>
    </location>
</feature>
<dbReference type="InterPro" id="IPR052800">
    <property type="entry name" value="DNA_Repair_Helicase_ZGRF1"/>
</dbReference>
<evidence type="ECO:0000256" key="19">
    <source>
        <dbReference type="ARBA" id="ARBA00023242"/>
    </source>
</evidence>
<evidence type="ECO:0000256" key="3">
    <source>
        <dbReference type="ARBA" id="ARBA00022553"/>
    </source>
</evidence>
<keyword evidence="13" id="KW-0524">Neurogenesis</keyword>
<dbReference type="Gene3D" id="4.10.280.10">
    <property type="entry name" value="Helix-loop-helix DNA-binding domain"/>
    <property type="match status" value="1"/>
</dbReference>
<comment type="subunit">
    <text evidence="22">Interacts with DNA repair protein RAD51; the interaction promotes RAD51 strand exchange activity. Also interacts with DNA repair proteins EXO1 and BRCA1; the interactions are increased following DNA damage induction.</text>
</comment>
<dbReference type="InterPro" id="IPR041677">
    <property type="entry name" value="DNA2/NAM7_AAA_11"/>
</dbReference>
<evidence type="ECO:0000256" key="6">
    <source>
        <dbReference type="ARBA" id="ARBA00022763"/>
    </source>
</evidence>
<feature type="domain" description="BHLH" evidence="27">
    <location>
        <begin position="842"/>
        <end position="894"/>
    </location>
</feature>
<keyword evidence="14" id="KW-0805">Transcription regulation</keyword>
<evidence type="ECO:0000259" key="27">
    <source>
        <dbReference type="PROSITE" id="PS50888"/>
    </source>
</evidence>
<evidence type="ECO:0000256" key="8">
    <source>
        <dbReference type="ARBA" id="ARBA00022782"/>
    </source>
</evidence>
<dbReference type="PROSITE" id="PS50888">
    <property type="entry name" value="BHLH"/>
    <property type="match status" value="1"/>
</dbReference>
<dbReference type="InterPro" id="IPR041679">
    <property type="entry name" value="DNA2/NAM7-like_C"/>
</dbReference>
<evidence type="ECO:0000256" key="2">
    <source>
        <dbReference type="ARBA" id="ARBA00022473"/>
    </source>
</evidence>
<evidence type="ECO:0000256" key="21">
    <source>
        <dbReference type="ARBA" id="ARBA00048954"/>
    </source>
</evidence>
<evidence type="ECO:0000256" key="13">
    <source>
        <dbReference type="ARBA" id="ARBA00022902"/>
    </source>
</evidence>
<dbReference type="PROSITE" id="PS51999">
    <property type="entry name" value="ZF_GRF"/>
    <property type="match status" value="1"/>
</dbReference>
<evidence type="ECO:0000313" key="30">
    <source>
        <dbReference type="Proteomes" id="UP000289886"/>
    </source>
</evidence>
<dbReference type="InterPro" id="IPR047187">
    <property type="entry name" value="SF1_C_Upf1"/>
</dbReference>
<evidence type="ECO:0000256" key="18">
    <source>
        <dbReference type="ARBA" id="ARBA00023235"/>
    </source>
</evidence>
<accession>A0A444UJ62</accession>
<feature type="compositionally biased region" description="Low complexity" evidence="26">
    <location>
        <begin position="932"/>
        <end position="961"/>
    </location>
</feature>
<keyword evidence="4" id="KW-0479">Metal-binding</keyword>
<feature type="compositionally biased region" description="Polar residues" evidence="26">
    <location>
        <begin position="962"/>
        <end position="979"/>
    </location>
</feature>
<evidence type="ECO:0000256" key="22">
    <source>
        <dbReference type="ARBA" id="ARBA00066212"/>
    </source>
</evidence>
<keyword evidence="2" id="KW-0217">Developmental protein</keyword>
<evidence type="ECO:0000256" key="24">
    <source>
        <dbReference type="ARBA" id="ARBA00083828"/>
    </source>
</evidence>
<feature type="region of interest" description="Disordered" evidence="26">
    <location>
        <begin position="731"/>
        <end position="755"/>
    </location>
</feature>
<keyword evidence="18" id="KW-0413">Isomerase</keyword>
<dbReference type="Proteomes" id="UP000289886">
    <property type="component" value="Unassembled WGS sequence"/>
</dbReference>
<dbReference type="GO" id="GO:0003677">
    <property type="term" value="F:DNA binding"/>
    <property type="evidence" value="ECO:0007669"/>
    <property type="project" value="UniProtKB-KW"/>
</dbReference>
<evidence type="ECO:0000256" key="5">
    <source>
        <dbReference type="ARBA" id="ARBA00022741"/>
    </source>
</evidence>
<dbReference type="GO" id="GO:0043139">
    <property type="term" value="F:5'-3' DNA helicase activity"/>
    <property type="evidence" value="ECO:0007669"/>
    <property type="project" value="UniProtKB-EC"/>
</dbReference>
<dbReference type="GO" id="GO:0008270">
    <property type="term" value="F:zinc ion binding"/>
    <property type="evidence" value="ECO:0007669"/>
    <property type="project" value="UniProtKB-KW"/>
</dbReference>
<keyword evidence="19" id="KW-0539">Nucleus</keyword>
<comment type="catalytic activity">
    <reaction evidence="21">
        <text>ATP + H2O = ADP + phosphate + H(+)</text>
        <dbReference type="Rhea" id="RHEA:13065"/>
        <dbReference type="ChEBI" id="CHEBI:15377"/>
        <dbReference type="ChEBI" id="CHEBI:15378"/>
        <dbReference type="ChEBI" id="CHEBI:30616"/>
        <dbReference type="ChEBI" id="CHEBI:43474"/>
        <dbReference type="ChEBI" id="CHEBI:456216"/>
        <dbReference type="EC" id="5.6.2.3"/>
    </reaction>
</comment>
<evidence type="ECO:0000313" key="29">
    <source>
        <dbReference type="EMBL" id="RXM35184.1"/>
    </source>
</evidence>
<keyword evidence="17" id="KW-0234">DNA repair</keyword>